<dbReference type="RefSeq" id="WP_207419810.1">
    <property type="nucleotide sequence ID" value="NZ_CP061180.1"/>
</dbReference>
<sequence length="154" mass="17518">MTLRSLATFAWQADYGQFYLIDPEDTAFLPPTEITAEMEMRRLQALPCGLVIYTEGCLQQHIRIAIHDAEPDHPQQDPISGEPWTQVETSDARFPSRRFAITSPSMPDALPGGPFFFLDTDSYRVRVSWKEFQGSRDDSVPVEPDVIELTLWPS</sequence>
<evidence type="ECO:0000313" key="1">
    <source>
        <dbReference type="EMBL" id="MBO1081634.1"/>
    </source>
</evidence>
<name>A0ABS3KW15_9PROT</name>
<protein>
    <submittedName>
        <fullName evidence="1">Uncharacterized protein</fullName>
    </submittedName>
</protein>
<evidence type="ECO:0000313" key="2">
    <source>
        <dbReference type="Proteomes" id="UP001518989"/>
    </source>
</evidence>
<dbReference type="Proteomes" id="UP001518989">
    <property type="component" value="Unassembled WGS sequence"/>
</dbReference>
<accession>A0ABS3KW15</accession>
<keyword evidence="2" id="KW-1185">Reference proteome</keyword>
<reference evidence="1 2" key="1">
    <citation type="submission" date="2020-09" db="EMBL/GenBank/DDBJ databases">
        <title>Roseomonas.</title>
        <authorList>
            <person name="Zhu W."/>
        </authorList>
    </citation>
    <scope>NUCLEOTIDE SEQUENCE [LARGE SCALE GENOMIC DNA]</scope>
    <source>
        <strain evidence="1 2">573</strain>
    </source>
</reference>
<dbReference type="EMBL" id="JACTNG010000017">
    <property type="protein sequence ID" value="MBO1081634.1"/>
    <property type="molecule type" value="Genomic_DNA"/>
</dbReference>
<comment type="caution">
    <text evidence="1">The sequence shown here is derived from an EMBL/GenBank/DDBJ whole genome shotgun (WGS) entry which is preliminary data.</text>
</comment>
<gene>
    <name evidence="1" type="ORF">IAI61_21590</name>
</gene>
<proteinExistence type="predicted"/>
<organism evidence="1 2">
    <name type="scientific">Roseomonas haemaphysalidis</name>
    <dbReference type="NCBI Taxonomy" id="2768162"/>
    <lineage>
        <taxon>Bacteria</taxon>
        <taxon>Pseudomonadati</taxon>
        <taxon>Pseudomonadota</taxon>
        <taxon>Alphaproteobacteria</taxon>
        <taxon>Acetobacterales</taxon>
        <taxon>Roseomonadaceae</taxon>
        <taxon>Roseomonas</taxon>
    </lineage>
</organism>